<comment type="caution">
    <text evidence="1">The sequence shown here is derived from an EMBL/GenBank/DDBJ whole genome shotgun (WGS) entry which is preliminary data.</text>
</comment>
<gene>
    <name evidence="1" type="ORF">ESW18_13300</name>
</gene>
<evidence type="ECO:0000313" key="1">
    <source>
        <dbReference type="EMBL" id="TXD77263.1"/>
    </source>
</evidence>
<evidence type="ECO:0000313" key="2">
    <source>
        <dbReference type="Proteomes" id="UP000321927"/>
    </source>
</evidence>
<keyword evidence="2" id="KW-1185">Reference proteome</keyword>
<reference evidence="1 2" key="1">
    <citation type="submission" date="2019-08" db="EMBL/GenBank/DDBJ databases">
        <title>Genome of Algoriphagus ratkowskyi IC026.</title>
        <authorList>
            <person name="Bowman J.P."/>
        </authorList>
    </citation>
    <scope>NUCLEOTIDE SEQUENCE [LARGE SCALE GENOMIC DNA]</scope>
    <source>
        <strain evidence="1 2">IC026</strain>
    </source>
</reference>
<dbReference type="EMBL" id="VORV01000008">
    <property type="protein sequence ID" value="TXD77263.1"/>
    <property type="molecule type" value="Genomic_DNA"/>
</dbReference>
<organism evidence="1 2">
    <name type="scientific">Algoriphagus ratkowskyi</name>
    <dbReference type="NCBI Taxonomy" id="57028"/>
    <lineage>
        <taxon>Bacteria</taxon>
        <taxon>Pseudomonadati</taxon>
        <taxon>Bacteroidota</taxon>
        <taxon>Cytophagia</taxon>
        <taxon>Cytophagales</taxon>
        <taxon>Cyclobacteriaceae</taxon>
        <taxon>Algoriphagus</taxon>
    </lineage>
</organism>
<accession>A0ABY3HLW2</accession>
<dbReference type="RefSeq" id="WP_143244207.1">
    <property type="nucleotide sequence ID" value="NZ_MSSV01000009.1"/>
</dbReference>
<protein>
    <recommendedName>
        <fullName evidence="3">PilZ domain-containing protein</fullName>
    </recommendedName>
</protein>
<proteinExistence type="predicted"/>
<sequence length="89" mass="10354">MDGSIEMSYLVQLRNRFRTIPVGDRIEIELDRLGASNGSWTIPNEFKELFKDCSIRIESAEIINRLEVNRRFTFMMYNMGGELGITFIS</sequence>
<dbReference type="Proteomes" id="UP000321927">
    <property type="component" value="Unassembled WGS sequence"/>
</dbReference>
<name>A0ABY3HLW2_9BACT</name>
<evidence type="ECO:0008006" key="3">
    <source>
        <dbReference type="Google" id="ProtNLM"/>
    </source>
</evidence>